<evidence type="ECO:0000256" key="3">
    <source>
        <dbReference type="ARBA" id="ARBA00004418"/>
    </source>
</evidence>
<evidence type="ECO:0000256" key="9">
    <source>
        <dbReference type="ARBA" id="ARBA00022764"/>
    </source>
</evidence>
<dbReference type="InterPro" id="IPR058199">
    <property type="entry name" value="BlaB//VIM/IMP-1"/>
</dbReference>
<evidence type="ECO:0000256" key="12">
    <source>
        <dbReference type="ARBA" id="ARBA00023251"/>
    </source>
</evidence>
<dbReference type="InterPro" id="IPR036866">
    <property type="entry name" value="RibonucZ/Hydroxyglut_hydro"/>
</dbReference>
<comment type="subunit">
    <text evidence="5">Monomer.</text>
</comment>
<keyword evidence="7" id="KW-0479">Metal-binding</keyword>
<dbReference type="PANTHER" id="PTHR42951">
    <property type="entry name" value="METALLO-BETA-LACTAMASE DOMAIN-CONTAINING"/>
    <property type="match status" value="1"/>
</dbReference>
<dbReference type="GO" id="GO:0008270">
    <property type="term" value="F:zinc ion binding"/>
    <property type="evidence" value="ECO:0007669"/>
    <property type="project" value="InterPro"/>
</dbReference>
<dbReference type="AlphaFoldDB" id="A0A1H3ZIN4"/>
<evidence type="ECO:0000256" key="2">
    <source>
        <dbReference type="ARBA" id="ARBA00001947"/>
    </source>
</evidence>
<keyword evidence="9" id="KW-0574">Periplasm</keyword>
<evidence type="ECO:0000256" key="5">
    <source>
        <dbReference type="ARBA" id="ARBA00011245"/>
    </source>
</evidence>
<evidence type="ECO:0000313" key="14">
    <source>
        <dbReference type="EMBL" id="SEA23629.1"/>
    </source>
</evidence>
<comment type="catalytic activity">
    <reaction evidence="1">
        <text>a beta-lactam + H2O = a substituted beta-amino acid</text>
        <dbReference type="Rhea" id="RHEA:20401"/>
        <dbReference type="ChEBI" id="CHEBI:15377"/>
        <dbReference type="ChEBI" id="CHEBI:35627"/>
        <dbReference type="ChEBI" id="CHEBI:140347"/>
        <dbReference type="EC" id="3.5.2.6"/>
    </reaction>
</comment>
<protein>
    <recommendedName>
        <fullName evidence="6">beta-lactamase</fullName>
        <ecNumber evidence="6">3.5.2.6</ecNumber>
    </recommendedName>
</protein>
<keyword evidence="11" id="KW-0862">Zinc</keyword>
<comment type="subcellular location">
    <subcellularLocation>
        <location evidence="3">Periplasm</location>
    </subcellularLocation>
</comment>
<dbReference type="STRING" id="551991.SAMN05192529_11154"/>
<proteinExistence type="inferred from homology"/>
<reference evidence="14 15" key="1">
    <citation type="submission" date="2016-10" db="EMBL/GenBank/DDBJ databases">
        <authorList>
            <person name="de Groot N.N."/>
        </authorList>
    </citation>
    <scope>NUCLEOTIDE SEQUENCE [LARGE SCALE GENOMIC DNA]</scope>
    <source>
        <strain evidence="14 15">Vu-144</strain>
    </source>
</reference>
<keyword evidence="15" id="KW-1185">Reference proteome</keyword>
<dbReference type="GO" id="GO:0017001">
    <property type="term" value="P:antibiotic catabolic process"/>
    <property type="evidence" value="ECO:0007669"/>
    <property type="project" value="InterPro"/>
</dbReference>
<dbReference type="EMBL" id="FNQY01000011">
    <property type="protein sequence ID" value="SEA23629.1"/>
    <property type="molecule type" value="Genomic_DNA"/>
</dbReference>
<dbReference type="EC" id="3.5.2.6" evidence="6"/>
<name>A0A1H3ZIN4_9BACT</name>
<dbReference type="GO" id="GO:0042597">
    <property type="term" value="C:periplasmic space"/>
    <property type="evidence" value="ECO:0007669"/>
    <property type="project" value="UniProtKB-SubCell"/>
</dbReference>
<dbReference type="InterPro" id="IPR001018">
    <property type="entry name" value="Beta-lactamase_class-B_CS"/>
</dbReference>
<evidence type="ECO:0000313" key="15">
    <source>
        <dbReference type="Proteomes" id="UP000199041"/>
    </source>
</evidence>
<gene>
    <name evidence="14" type="ORF">SAMN05192529_11154</name>
</gene>
<keyword evidence="12" id="KW-0046">Antibiotic resistance</keyword>
<evidence type="ECO:0000259" key="13">
    <source>
        <dbReference type="SMART" id="SM00849"/>
    </source>
</evidence>
<evidence type="ECO:0000256" key="11">
    <source>
        <dbReference type="ARBA" id="ARBA00022833"/>
    </source>
</evidence>
<comment type="cofactor">
    <cofactor evidence="2">
        <name>Zn(2+)</name>
        <dbReference type="ChEBI" id="CHEBI:29105"/>
    </cofactor>
</comment>
<evidence type="ECO:0000256" key="10">
    <source>
        <dbReference type="ARBA" id="ARBA00022801"/>
    </source>
</evidence>
<dbReference type="Gene3D" id="3.60.15.10">
    <property type="entry name" value="Ribonuclease Z/Hydroxyacylglutathione hydrolase-like"/>
    <property type="match status" value="1"/>
</dbReference>
<dbReference type="RefSeq" id="WP_091397915.1">
    <property type="nucleotide sequence ID" value="NZ_FNQY01000011.1"/>
</dbReference>
<evidence type="ECO:0000256" key="8">
    <source>
        <dbReference type="ARBA" id="ARBA00022729"/>
    </source>
</evidence>
<evidence type="ECO:0000256" key="7">
    <source>
        <dbReference type="ARBA" id="ARBA00022723"/>
    </source>
</evidence>
<feature type="domain" description="Metallo-beta-lactamase" evidence="13">
    <location>
        <begin position="74"/>
        <end position="244"/>
    </location>
</feature>
<keyword evidence="8" id="KW-0732">Signal</keyword>
<evidence type="ECO:0000256" key="6">
    <source>
        <dbReference type="ARBA" id="ARBA00012865"/>
    </source>
</evidence>
<dbReference type="SMART" id="SM00849">
    <property type="entry name" value="Lactamase_B"/>
    <property type="match status" value="1"/>
</dbReference>
<evidence type="ECO:0000256" key="4">
    <source>
        <dbReference type="ARBA" id="ARBA00005250"/>
    </source>
</evidence>
<dbReference type="GO" id="GO:0046677">
    <property type="term" value="P:response to antibiotic"/>
    <property type="evidence" value="ECO:0007669"/>
    <property type="project" value="UniProtKB-KW"/>
</dbReference>
<dbReference type="Proteomes" id="UP000199041">
    <property type="component" value="Unassembled WGS sequence"/>
</dbReference>
<dbReference type="Pfam" id="PF00753">
    <property type="entry name" value="Lactamase_B"/>
    <property type="match status" value="1"/>
</dbReference>
<keyword evidence="10" id="KW-0378">Hydrolase</keyword>
<dbReference type="OrthoDB" id="9769598at2"/>
<evidence type="ECO:0000256" key="1">
    <source>
        <dbReference type="ARBA" id="ARBA00001526"/>
    </source>
</evidence>
<dbReference type="InterPro" id="IPR001279">
    <property type="entry name" value="Metallo-B-lactamas"/>
</dbReference>
<dbReference type="PANTHER" id="PTHR42951:SF4">
    <property type="entry name" value="ACYL-COENZYME A THIOESTERASE MBLAC2"/>
    <property type="match status" value="1"/>
</dbReference>
<comment type="similarity">
    <text evidence="4">Belongs to the metallo-beta-lactamase superfamily. Class-B beta-lactamase family.</text>
</comment>
<dbReference type="PROSITE" id="PS00744">
    <property type="entry name" value="BETA_LACTAMASE_B_2"/>
    <property type="match status" value="1"/>
</dbReference>
<organism evidence="14 15">
    <name type="scientific">Arachidicoccus rhizosphaerae</name>
    <dbReference type="NCBI Taxonomy" id="551991"/>
    <lineage>
        <taxon>Bacteria</taxon>
        <taxon>Pseudomonadati</taxon>
        <taxon>Bacteroidota</taxon>
        <taxon>Chitinophagia</taxon>
        <taxon>Chitinophagales</taxon>
        <taxon>Chitinophagaceae</taxon>
        <taxon>Arachidicoccus</taxon>
    </lineage>
</organism>
<dbReference type="SUPFAM" id="SSF56281">
    <property type="entry name" value="Metallo-hydrolase/oxidoreductase"/>
    <property type="match status" value="1"/>
</dbReference>
<sequence length="271" mass="30215">MVQLPGIYNPETANKRFLLRPLIWMGLCLCAGLLMAPGMARAQLSQKGPFQISALSDSVYVFTSYGSFNGQYYPANGLYVLTPKGAVIIDGPWDPKDRLPLLDSIWHRHHQKVVACLATHFHEDRSGALKEYGAIGIPTYATKMTDSLCQLHQMPRPKYLMAADTVFNLGGRRLQTFYPGPGHAPDNIVVWLPKEKILYGGCFIKSISDRNLGNLGDANIQVWAANARKVKKRYPHPRYIIVGHGSWRSLASLDHTIDLVNTALQGTTRKK</sequence>
<dbReference type="NCBIfam" id="NF033088">
    <property type="entry name" value="bla_subclass_B1"/>
    <property type="match status" value="1"/>
</dbReference>
<accession>A0A1H3ZIN4</accession>
<dbReference type="InterPro" id="IPR050855">
    <property type="entry name" value="NDM-1-like"/>
</dbReference>
<dbReference type="GO" id="GO:0008800">
    <property type="term" value="F:beta-lactamase activity"/>
    <property type="evidence" value="ECO:0007669"/>
    <property type="project" value="UniProtKB-EC"/>
</dbReference>
<dbReference type="NCBIfam" id="NF012229">
    <property type="entry name" value="bla_class_B_core"/>
    <property type="match status" value="1"/>
</dbReference>